<proteinExistence type="predicted"/>
<dbReference type="AlphaFoldDB" id="A0A0F9V3I1"/>
<accession>A0A0F9V3I1</accession>
<name>A0A0F9V3I1_9ZZZZ</name>
<reference evidence="1" key="1">
    <citation type="journal article" date="2015" name="Nature">
        <title>Complex archaea that bridge the gap between prokaryotes and eukaryotes.</title>
        <authorList>
            <person name="Spang A."/>
            <person name="Saw J.H."/>
            <person name="Jorgensen S.L."/>
            <person name="Zaremba-Niedzwiedzka K."/>
            <person name="Martijn J."/>
            <person name="Lind A.E."/>
            <person name="van Eijk R."/>
            <person name="Schleper C."/>
            <person name="Guy L."/>
            <person name="Ettema T.J."/>
        </authorList>
    </citation>
    <scope>NUCLEOTIDE SEQUENCE</scope>
</reference>
<organism evidence="1">
    <name type="scientific">marine sediment metagenome</name>
    <dbReference type="NCBI Taxonomy" id="412755"/>
    <lineage>
        <taxon>unclassified sequences</taxon>
        <taxon>metagenomes</taxon>
        <taxon>ecological metagenomes</taxon>
    </lineage>
</organism>
<protein>
    <submittedName>
        <fullName evidence="1">Uncharacterized protein</fullName>
    </submittedName>
</protein>
<comment type="caution">
    <text evidence="1">The sequence shown here is derived from an EMBL/GenBank/DDBJ whole genome shotgun (WGS) entry which is preliminary data.</text>
</comment>
<sequence>MTSSSIRIRPMHGENPYRVNSRLHAIFNFIADEELHTLAEIVNAVYYVGADKFLLNRRRTASALRTMRQCKGLFIDFLPVGNVYSLSDDRPISS</sequence>
<dbReference type="EMBL" id="LAZR01000459">
    <property type="protein sequence ID" value="KKN68081.1"/>
    <property type="molecule type" value="Genomic_DNA"/>
</dbReference>
<gene>
    <name evidence="1" type="ORF">LCGC14_0455350</name>
</gene>
<evidence type="ECO:0000313" key="1">
    <source>
        <dbReference type="EMBL" id="KKN68081.1"/>
    </source>
</evidence>